<comment type="caution">
    <text evidence="3">The sequence shown here is derived from an EMBL/GenBank/DDBJ whole genome shotgun (WGS) entry which is preliminary data.</text>
</comment>
<dbReference type="GO" id="GO:0046983">
    <property type="term" value="F:protein dimerization activity"/>
    <property type="evidence" value="ECO:0007669"/>
    <property type="project" value="InterPro"/>
</dbReference>
<gene>
    <name evidence="3" type="ORF">TRV_01370</name>
</gene>
<accession>D4D2R4</accession>
<feature type="region of interest" description="Disordered" evidence="1">
    <location>
        <begin position="224"/>
        <end position="248"/>
    </location>
</feature>
<dbReference type="Proteomes" id="UP000008383">
    <property type="component" value="Unassembled WGS sequence"/>
</dbReference>
<evidence type="ECO:0000259" key="2">
    <source>
        <dbReference type="Pfam" id="PF05699"/>
    </source>
</evidence>
<reference evidence="4" key="1">
    <citation type="journal article" date="2011" name="Genome Biol.">
        <title>Comparative and functional genomics provide insights into the pathogenicity of dermatophytic fungi.</title>
        <authorList>
            <person name="Burmester A."/>
            <person name="Shelest E."/>
            <person name="Gloeckner G."/>
            <person name="Heddergott C."/>
            <person name="Schindler S."/>
            <person name="Staib P."/>
            <person name="Heidel A."/>
            <person name="Felder M."/>
            <person name="Petzold A."/>
            <person name="Szafranski K."/>
            <person name="Feuermann M."/>
            <person name="Pedruzzi I."/>
            <person name="Priebe S."/>
            <person name="Groth M."/>
            <person name="Winkler R."/>
            <person name="Li W."/>
            <person name="Kniemeyer O."/>
            <person name="Schroeckh V."/>
            <person name="Hertweck C."/>
            <person name="Hube B."/>
            <person name="White T.C."/>
            <person name="Platzer M."/>
            <person name="Guthke R."/>
            <person name="Heitman J."/>
            <person name="Woestemeyer J."/>
            <person name="Zipfel P.F."/>
            <person name="Monod M."/>
            <person name="Brakhage A.A."/>
        </authorList>
    </citation>
    <scope>NUCLEOTIDE SEQUENCE [LARGE SCALE GENOMIC DNA]</scope>
    <source>
        <strain evidence="4">HKI 0517</strain>
    </source>
</reference>
<dbReference type="InterPro" id="IPR008906">
    <property type="entry name" value="HATC_C_dom"/>
</dbReference>
<sequence>MATILDPKSKLQTFNKASWREEAEDLRDGSPEADIDWAQEYRQCFEDIFSYYRVQYPDIIIPEHTRHRTLFEYLRDKGFASKKQKDLQGKSREAIVFSEVAEYLGEGTVQDISILEYWKVNSKRFLIVSMMARDILVVPPSTVGVERLFNIARDVKYFRRAGLNPQTVRAIMVELASNRLDRDRLVANDPSEAEDFTPMASLRHIQRLDQVMEPTIMEFSNREYISDTEDPLPRRQSTAPINEEEENGGDASFVVDCSLCIS</sequence>
<keyword evidence="4" id="KW-1185">Reference proteome</keyword>
<dbReference type="HOGENOM" id="CLU_1062420_0_0_1"/>
<dbReference type="KEGG" id="tve:TRV_01370"/>
<dbReference type="PANTHER" id="PTHR23272">
    <property type="entry name" value="BED FINGER-RELATED"/>
    <property type="match status" value="1"/>
</dbReference>
<name>D4D2R4_TRIVH</name>
<evidence type="ECO:0000313" key="4">
    <source>
        <dbReference type="Proteomes" id="UP000008383"/>
    </source>
</evidence>
<evidence type="ECO:0000313" key="3">
    <source>
        <dbReference type="EMBL" id="EFE43858.1"/>
    </source>
</evidence>
<feature type="domain" description="HAT C-terminal dimerisation" evidence="2">
    <location>
        <begin position="100"/>
        <end position="172"/>
    </location>
</feature>
<organism evidence="3 4">
    <name type="scientific">Trichophyton verrucosum (strain HKI 0517)</name>
    <dbReference type="NCBI Taxonomy" id="663202"/>
    <lineage>
        <taxon>Eukaryota</taxon>
        <taxon>Fungi</taxon>
        <taxon>Dikarya</taxon>
        <taxon>Ascomycota</taxon>
        <taxon>Pezizomycotina</taxon>
        <taxon>Eurotiomycetes</taxon>
        <taxon>Eurotiomycetidae</taxon>
        <taxon>Onygenales</taxon>
        <taxon>Arthrodermataceae</taxon>
        <taxon>Trichophyton</taxon>
    </lineage>
</organism>
<dbReference type="Pfam" id="PF05699">
    <property type="entry name" value="Dimer_Tnp_hAT"/>
    <property type="match status" value="1"/>
</dbReference>
<dbReference type="EMBL" id="ACYE01000076">
    <property type="protein sequence ID" value="EFE43858.1"/>
    <property type="molecule type" value="Genomic_DNA"/>
</dbReference>
<dbReference type="GeneID" id="9579692"/>
<dbReference type="InterPro" id="IPR012337">
    <property type="entry name" value="RNaseH-like_sf"/>
</dbReference>
<dbReference type="RefSeq" id="XP_003024469.1">
    <property type="nucleotide sequence ID" value="XM_003024423.1"/>
</dbReference>
<evidence type="ECO:0000256" key="1">
    <source>
        <dbReference type="SAM" id="MobiDB-lite"/>
    </source>
</evidence>
<proteinExistence type="predicted"/>
<dbReference type="SUPFAM" id="SSF53098">
    <property type="entry name" value="Ribonuclease H-like"/>
    <property type="match status" value="1"/>
</dbReference>
<protein>
    <recommendedName>
        <fullName evidence="2">HAT C-terminal dimerisation domain-containing protein</fullName>
    </recommendedName>
</protein>
<dbReference type="AlphaFoldDB" id="D4D2R4"/>